<protein>
    <submittedName>
        <fullName evidence="2">Membrane protein</fullName>
    </submittedName>
</protein>
<keyword evidence="1" id="KW-0472">Membrane</keyword>
<dbReference type="Proteomes" id="UP000562492">
    <property type="component" value="Unassembled WGS sequence"/>
</dbReference>
<evidence type="ECO:0000256" key="1">
    <source>
        <dbReference type="SAM" id="Phobius"/>
    </source>
</evidence>
<gene>
    <name evidence="2" type="ORF">HNP33_000961</name>
</gene>
<keyword evidence="1" id="KW-0812">Transmembrane</keyword>
<reference evidence="2 3" key="1">
    <citation type="submission" date="2020-08" db="EMBL/GenBank/DDBJ databases">
        <title>Functional genomics of gut bacteria from endangered species of beetles.</title>
        <authorList>
            <person name="Carlos-Shanley C."/>
        </authorList>
    </citation>
    <scope>NUCLEOTIDE SEQUENCE [LARGE SCALE GENOMIC DNA]</scope>
    <source>
        <strain evidence="2 3">S00124</strain>
    </source>
</reference>
<comment type="caution">
    <text evidence="2">The sequence shown here is derived from an EMBL/GenBank/DDBJ whole genome shotgun (WGS) entry which is preliminary data.</text>
</comment>
<dbReference type="InterPro" id="IPR008407">
    <property type="entry name" value="Brnchd-chn_aa_trnsp_AzlD"/>
</dbReference>
<keyword evidence="3" id="KW-1185">Reference proteome</keyword>
<dbReference type="EMBL" id="JACHKZ010000004">
    <property type="protein sequence ID" value="MBB6576911.1"/>
    <property type="molecule type" value="Genomic_DNA"/>
</dbReference>
<dbReference type="RefSeq" id="WP_184705857.1">
    <property type="nucleotide sequence ID" value="NZ_JACHKZ010000004.1"/>
</dbReference>
<feature type="transmembrane region" description="Helical" evidence="1">
    <location>
        <begin position="77"/>
        <end position="107"/>
    </location>
</feature>
<evidence type="ECO:0000313" key="3">
    <source>
        <dbReference type="Proteomes" id="UP000562492"/>
    </source>
</evidence>
<accession>A0ABR6RCN6</accession>
<keyword evidence="1" id="KW-1133">Transmembrane helix</keyword>
<dbReference type="Pfam" id="PF05437">
    <property type="entry name" value="AzlD"/>
    <property type="match status" value="1"/>
</dbReference>
<feature type="transmembrane region" description="Helical" evidence="1">
    <location>
        <begin position="44"/>
        <end position="65"/>
    </location>
</feature>
<evidence type="ECO:0000313" key="2">
    <source>
        <dbReference type="EMBL" id="MBB6576911.1"/>
    </source>
</evidence>
<feature type="transmembrane region" description="Helical" evidence="1">
    <location>
        <begin position="13"/>
        <end position="32"/>
    </location>
</feature>
<organism evidence="2 3">
    <name type="scientific">Comamonas odontotermitis</name>
    <dbReference type="NCBI Taxonomy" id="379895"/>
    <lineage>
        <taxon>Bacteria</taxon>
        <taxon>Pseudomonadati</taxon>
        <taxon>Pseudomonadota</taxon>
        <taxon>Betaproteobacteria</taxon>
        <taxon>Burkholderiales</taxon>
        <taxon>Comamonadaceae</taxon>
        <taxon>Comamonas</taxon>
    </lineage>
</organism>
<sequence length="111" mass="11798">MNTETIAQIGGHWWLWVLLASAIAYATKLLGYGVPARWLHHPRMARVAGSLTIALLAALTAMNTFSSGHQLVLDARLAALAVAAIALALRAPFLLVVVLGAGASAAVRWWM</sequence>
<proteinExistence type="predicted"/>
<name>A0ABR6RCN6_9BURK</name>